<evidence type="ECO:0000256" key="6">
    <source>
        <dbReference type="ARBA" id="ARBA00022737"/>
    </source>
</evidence>
<dbReference type="SUPFAM" id="SSF46785">
    <property type="entry name" value="Winged helix' DNA-binding domain"/>
    <property type="match status" value="1"/>
</dbReference>
<dbReference type="InterPro" id="IPR011713">
    <property type="entry name" value="Leu-rich_rpt_3"/>
</dbReference>
<dbReference type="SMART" id="SM00369">
    <property type="entry name" value="LRR_TYP"/>
    <property type="match status" value="4"/>
</dbReference>
<feature type="domain" description="TIR" evidence="14">
    <location>
        <begin position="216"/>
        <end position="378"/>
    </location>
</feature>
<accession>A0AA38YSI2</accession>
<dbReference type="EMBL" id="JARBHA010000018">
    <property type="protein sequence ID" value="KAJ9675800.1"/>
    <property type="molecule type" value="Genomic_DNA"/>
</dbReference>
<sequence>MAFANPQSQRASSSSSSISTGGWNYDVFLSFMGEDTRHNFTDHLYRALNRKGIRTFRDAEELRKGEEIAPELLKAIEESRICLIILSKNYARSRWCLEELVKIMEWRQSMGQLVFPIFYHVDPSDVRRQTGSYEQAFERHERNPDQIQRWRGALTVVANINGWYLQDGSEALVIEEITSTICRSLNRELLHVEKNLVGMDCPRASSSSSCTSIRPWDYEVFLSFKGKDTSHNFTDNLYAALYRKGIHTFRIDDLRGEDIAPGLLYAIEKSRLVLVILSHNYARSNWCLDELVRIMECREEMGKIVFPVFYHVDPSHVRNQKGSYGEALAYHERNGFGHQTQRWRAAMREVGSLSGWHVHDWSEADYIEDITHVILMRFSQKILHVDKKLIGMDYRLEQLEENFPQIIDPLSNDVHMVGIYGFGGIGKTTIAKVLYNQIAAQFMIASFIANVREDSKSRGLLHLQKQLLQDILPRRKNFISNVDEGIHMIKDRLCFKKVLLVLDDVDDLNQLEALAGDHNWFGLGSRIIVTTRDKHLLEVHEMDALYEVKKLDHKEAVELFSWNAFKQNHPKEDYEIVTNSVVHYVNGLPLGLKVLGSFLYGKIVHQWKSELHKLEREPNREIQCVLLRSYDELDRTQKQIFLDVACFFNGEDKDFVTRILDACNLFAESGLRVLSDKCLISIVDNNIWMHDLLRHMGCGIVGQKFPEDPRKWSRLCYPEVVSRVLTRKMGTKAIKGILFNLSIPKPIHITSESLEMMKNLRLLKIYLDHESSSMRVDNKVKLSKDFEFPSSELRYLYWQGYPLESLPSSFFVEDLVELDMRYSSLTQLWENDTLLEKLNTIRLSCCQHLIEIPDISIRAPNLEKLILDGCSSLLMLHPSIGKLSKLILLNLKNCKKLSSFPSIIDMKALEILNFSGCSGLKKLKKFPDIQGNMEHLLELYLASTAIEELPSSIGHLTGLVLLDLKRCKNLKSLPASICELESLEYLFLSGCSKLENFPEMMEDMENLKELLLDGTSIEGLPLSIDRLKGLVLLNLRNCKNLASLPKGMCKLTSLETLIVSGCSLLNNLPRNLGSLQRLVQLHAEGTAITQPPDSIVLLRNLEVLVYPGRKILTPTSLGSLFSFWLLHRNSSNGIGLHLPSSFPIFRSFTNLDVSDCKLIEGAIPNDICSLISLKKLALSKNNFLNLRIGQCQSLIEIPELPPSIRHIDAHNCTALLPGSSSVSTLQGLQFLFYNCSKSFKDQSSDDKRNVLQRFAYNDASSSASVSSLTTSPGVMQKLLENIAFSIVFPGSEVPEWIWHQHVGSSIKIELPTDWYNDFLGFSLCSVLEHLPERIIYLKDFGHDFHGKGNNVGPEHVWLGYQPCSQLRLFEFNDSNDWNLIEISFEAAHSFSSSASNVVKKCGVCLIYAEDLEGIHPQNKIQLKSRGYNVVERSSDGAGLNGSGMGPSSSGSSLRPANNPKLRRKPKRPQGWLPSSKLFISIKFSLLLIWSCMLKISNDFVCQ</sequence>
<dbReference type="InterPro" id="IPR055414">
    <property type="entry name" value="LRR_R13L4/SHOC2-like"/>
</dbReference>
<proteinExistence type="inferred from homology"/>
<keyword evidence="16" id="KW-1185">Reference proteome</keyword>
<comment type="similarity">
    <text evidence="12">Belongs to the disease resistance TIR-NB-LRR family.</text>
</comment>
<evidence type="ECO:0000256" key="8">
    <source>
        <dbReference type="ARBA" id="ARBA00022821"/>
    </source>
</evidence>
<dbReference type="InterPro" id="IPR002182">
    <property type="entry name" value="NB-ARC"/>
</dbReference>
<evidence type="ECO:0000256" key="4">
    <source>
        <dbReference type="ARBA" id="ARBA00022490"/>
    </source>
</evidence>
<evidence type="ECO:0000256" key="13">
    <source>
        <dbReference type="SAM" id="MobiDB-lite"/>
    </source>
</evidence>
<dbReference type="Gene3D" id="3.80.10.10">
    <property type="entry name" value="Ribonuclease Inhibitor"/>
    <property type="match status" value="3"/>
</dbReference>
<evidence type="ECO:0000256" key="7">
    <source>
        <dbReference type="ARBA" id="ARBA00022801"/>
    </source>
</evidence>
<evidence type="ECO:0000256" key="3">
    <source>
        <dbReference type="ARBA" id="ARBA00011982"/>
    </source>
</evidence>
<dbReference type="Gene3D" id="3.40.50.300">
    <property type="entry name" value="P-loop containing nucleotide triphosphate hydrolases"/>
    <property type="match status" value="1"/>
</dbReference>
<dbReference type="InterPro" id="IPR003591">
    <property type="entry name" value="Leu-rich_rpt_typical-subtyp"/>
</dbReference>
<dbReference type="GO" id="GO:0007165">
    <property type="term" value="P:signal transduction"/>
    <property type="evidence" value="ECO:0007669"/>
    <property type="project" value="InterPro"/>
</dbReference>
<dbReference type="GO" id="GO:0005737">
    <property type="term" value="C:cytoplasm"/>
    <property type="evidence" value="ECO:0007669"/>
    <property type="project" value="UniProtKB-SubCell"/>
</dbReference>
<keyword evidence="5" id="KW-0433">Leucine-rich repeat</keyword>
<dbReference type="GO" id="GO:0061809">
    <property type="term" value="F:NAD+ nucleosidase activity, cyclic ADP-ribose generating"/>
    <property type="evidence" value="ECO:0007669"/>
    <property type="project" value="UniProtKB-EC"/>
</dbReference>
<dbReference type="SUPFAM" id="SSF52540">
    <property type="entry name" value="P-loop containing nucleoside triphosphate hydrolases"/>
    <property type="match status" value="1"/>
</dbReference>
<dbReference type="PRINTS" id="PR00364">
    <property type="entry name" value="DISEASERSIST"/>
</dbReference>
<keyword evidence="7" id="KW-0378">Hydrolase</keyword>
<dbReference type="Pfam" id="PF07725">
    <property type="entry name" value="LRR_3"/>
    <property type="match status" value="1"/>
</dbReference>
<dbReference type="GO" id="GO:0050832">
    <property type="term" value="P:defense response to fungus"/>
    <property type="evidence" value="ECO:0007669"/>
    <property type="project" value="UniProtKB-ARBA"/>
</dbReference>
<dbReference type="InterPro" id="IPR045344">
    <property type="entry name" value="C-JID"/>
</dbReference>
<dbReference type="Pfam" id="PF01582">
    <property type="entry name" value="TIR"/>
    <property type="match status" value="2"/>
</dbReference>
<dbReference type="InterPro" id="IPR042197">
    <property type="entry name" value="Apaf_helical"/>
</dbReference>
<evidence type="ECO:0000256" key="11">
    <source>
        <dbReference type="ARBA" id="ARBA00047304"/>
    </source>
</evidence>
<protein>
    <recommendedName>
        <fullName evidence="3">ADP-ribosyl cyclase/cyclic ADP-ribose hydrolase</fullName>
        <ecNumber evidence="3">3.2.2.6</ecNumber>
    </recommendedName>
</protein>
<comment type="subcellular location">
    <subcellularLocation>
        <location evidence="2">Cytoplasm</location>
    </subcellularLocation>
    <subcellularLocation>
        <location evidence="1">Nucleus</location>
    </subcellularLocation>
</comment>
<dbReference type="SMART" id="SM00255">
    <property type="entry name" value="TIR"/>
    <property type="match status" value="2"/>
</dbReference>
<dbReference type="InterPro" id="IPR058192">
    <property type="entry name" value="WHD_ROQ1-like"/>
</dbReference>
<keyword evidence="8" id="KW-0611">Plant defense</keyword>
<dbReference type="InterPro" id="IPR027417">
    <property type="entry name" value="P-loop_NTPase"/>
</dbReference>
<dbReference type="SUPFAM" id="SSF52047">
    <property type="entry name" value="RNI-like"/>
    <property type="match status" value="1"/>
</dbReference>
<dbReference type="PANTHER" id="PTHR11017:SF570">
    <property type="entry name" value="DISEASE RESISTANCE PROTEIN (TIR-NBS CLASS)-RELATED"/>
    <property type="match status" value="1"/>
</dbReference>
<organism evidence="15 16">
    <name type="scientific">Vitis rotundifolia</name>
    <name type="common">Muscadine grape</name>
    <dbReference type="NCBI Taxonomy" id="103349"/>
    <lineage>
        <taxon>Eukaryota</taxon>
        <taxon>Viridiplantae</taxon>
        <taxon>Streptophyta</taxon>
        <taxon>Embryophyta</taxon>
        <taxon>Tracheophyta</taxon>
        <taxon>Spermatophyta</taxon>
        <taxon>Magnoliopsida</taxon>
        <taxon>eudicotyledons</taxon>
        <taxon>Gunneridae</taxon>
        <taxon>Pentapetalae</taxon>
        <taxon>rosids</taxon>
        <taxon>Vitales</taxon>
        <taxon>Vitaceae</taxon>
        <taxon>Viteae</taxon>
        <taxon>Vitis</taxon>
    </lineage>
</organism>
<dbReference type="GO" id="GO:0043068">
    <property type="term" value="P:positive regulation of programmed cell death"/>
    <property type="evidence" value="ECO:0007669"/>
    <property type="project" value="UniProtKB-ARBA"/>
</dbReference>
<dbReference type="InterPro" id="IPR032675">
    <property type="entry name" value="LRR_dom_sf"/>
</dbReference>
<keyword evidence="6" id="KW-0677">Repeat</keyword>
<evidence type="ECO:0000256" key="12">
    <source>
        <dbReference type="ARBA" id="ARBA00061488"/>
    </source>
</evidence>
<evidence type="ECO:0000313" key="15">
    <source>
        <dbReference type="EMBL" id="KAJ9675800.1"/>
    </source>
</evidence>
<reference evidence="15 16" key="1">
    <citation type="journal article" date="2023" name="BMC Biotechnol.">
        <title>Vitis rotundifolia cv Carlos genome sequencing.</title>
        <authorList>
            <person name="Huff M."/>
            <person name="Hulse-Kemp A."/>
            <person name="Scheffler B."/>
            <person name="Youngblood R."/>
            <person name="Simpson S."/>
            <person name="Babiker E."/>
            <person name="Staton M."/>
        </authorList>
    </citation>
    <scope>NUCLEOTIDE SEQUENCE [LARGE SCALE GENOMIC DNA]</scope>
    <source>
        <tissue evidence="15">Leaf</tissue>
    </source>
</reference>
<dbReference type="InterPro" id="IPR036390">
    <property type="entry name" value="WH_DNA-bd_sf"/>
</dbReference>
<evidence type="ECO:0000256" key="1">
    <source>
        <dbReference type="ARBA" id="ARBA00004123"/>
    </source>
</evidence>
<evidence type="ECO:0000256" key="5">
    <source>
        <dbReference type="ARBA" id="ARBA00022614"/>
    </source>
</evidence>
<dbReference type="Gene3D" id="3.40.50.10140">
    <property type="entry name" value="Toll/interleukin-1 receptor homology (TIR) domain"/>
    <property type="match status" value="2"/>
</dbReference>
<comment type="catalytic activity">
    <reaction evidence="11">
        <text>NAD(+) + H2O = ADP-D-ribose + nicotinamide + H(+)</text>
        <dbReference type="Rhea" id="RHEA:16301"/>
        <dbReference type="ChEBI" id="CHEBI:15377"/>
        <dbReference type="ChEBI" id="CHEBI:15378"/>
        <dbReference type="ChEBI" id="CHEBI:17154"/>
        <dbReference type="ChEBI" id="CHEBI:57540"/>
        <dbReference type="ChEBI" id="CHEBI:57967"/>
        <dbReference type="EC" id="3.2.2.6"/>
    </reaction>
    <physiologicalReaction direction="left-to-right" evidence="11">
        <dbReference type="Rhea" id="RHEA:16302"/>
    </physiologicalReaction>
</comment>
<feature type="region of interest" description="Disordered" evidence="13">
    <location>
        <begin position="1433"/>
        <end position="1469"/>
    </location>
</feature>
<evidence type="ECO:0000256" key="2">
    <source>
        <dbReference type="ARBA" id="ARBA00004496"/>
    </source>
</evidence>
<keyword evidence="4" id="KW-0963">Cytoplasm</keyword>
<dbReference type="Pfam" id="PF23598">
    <property type="entry name" value="LRR_14"/>
    <property type="match status" value="1"/>
</dbReference>
<evidence type="ECO:0000256" key="10">
    <source>
        <dbReference type="ARBA" id="ARBA00023242"/>
    </source>
</evidence>
<comment type="caution">
    <text evidence="15">The sequence shown here is derived from an EMBL/GenBank/DDBJ whole genome shotgun (WGS) entry which is preliminary data.</text>
</comment>
<evidence type="ECO:0000256" key="9">
    <source>
        <dbReference type="ARBA" id="ARBA00023027"/>
    </source>
</evidence>
<dbReference type="Pfam" id="PF23282">
    <property type="entry name" value="WHD_ROQ1"/>
    <property type="match status" value="1"/>
</dbReference>
<dbReference type="InterPro" id="IPR044974">
    <property type="entry name" value="Disease_R_plants"/>
</dbReference>
<feature type="domain" description="TIR" evidence="14">
    <location>
        <begin position="23"/>
        <end position="185"/>
    </location>
</feature>
<keyword evidence="9" id="KW-0520">NAD</keyword>
<dbReference type="FunFam" id="3.40.50.10140:FF:000007">
    <property type="entry name" value="Disease resistance protein (TIR-NBS-LRR class)"/>
    <property type="match status" value="2"/>
</dbReference>
<dbReference type="SUPFAM" id="SSF52058">
    <property type="entry name" value="L domain-like"/>
    <property type="match status" value="1"/>
</dbReference>
<dbReference type="PANTHER" id="PTHR11017">
    <property type="entry name" value="LEUCINE-RICH REPEAT-CONTAINING PROTEIN"/>
    <property type="match status" value="1"/>
</dbReference>
<dbReference type="Gene3D" id="1.10.8.430">
    <property type="entry name" value="Helical domain of apoptotic protease-activating factors"/>
    <property type="match status" value="1"/>
</dbReference>
<dbReference type="GO" id="GO:0043531">
    <property type="term" value="F:ADP binding"/>
    <property type="evidence" value="ECO:0007669"/>
    <property type="project" value="InterPro"/>
</dbReference>
<dbReference type="Pfam" id="PF00931">
    <property type="entry name" value="NB-ARC"/>
    <property type="match status" value="1"/>
</dbReference>
<name>A0AA38YSI2_VITRO</name>
<dbReference type="Pfam" id="PF20160">
    <property type="entry name" value="C-JID"/>
    <property type="match status" value="1"/>
</dbReference>
<dbReference type="SUPFAM" id="SSF52200">
    <property type="entry name" value="Toll/Interleukin receptor TIR domain"/>
    <property type="match status" value="2"/>
</dbReference>
<dbReference type="InterPro" id="IPR035897">
    <property type="entry name" value="Toll_tir_struct_dom_sf"/>
</dbReference>
<keyword evidence="10" id="KW-0539">Nucleus</keyword>
<gene>
    <name evidence="15" type="ORF">PVL29_024643</name>
</gene>
<dbReference type="EC" id="3.2.2.6" evidence="3"/>
<dbReference type="PROSITE" id="PS50104">
    <property type="entry name" value="TIR"/>
    <property type="match status" value="2"/>
</dbReference>
<dbReference type="Proteomes" id="UP001168098">
    <property type="component" value="Unassembled WGS sequence"/>
</dbReference>
<evidence type="ECO:0000313" key="16">
    <source>
        <dbReference type="Proteomes" id="UP001168098"/>
    </source>
</evidence>
<evidence type="ECO:0000259" key="14">
    <source>
        <dbReference type="PROSITE" id="PS50104"/>
    </source>
</evidence>
<dbReference type="InterPro" id="IPR000157">
    <property type="entry name" value="TIR_dom"/>
</dbReference>
<dbReference type="GO" id="GO:0005634">
    <property type="term" value="C:nucleus"/>
    <property type="evidence" value="ECO:0007669"/>
    <property type="project" value="UniProtKB-SubCell"/>
</dbReference>